<protein>
    <submittedName>
        <fullName evidence="2">Uncharacterized protein</fullName>
    </submittedName>
</protein>
<reference evidence="2 3" key="1">
    <citation type="journal article" date="2016" name="Sci. Rep.">
        <title>Metabolic traits of an uncultured archaeal lineage -MSBL1- from brine pools of the Red Sea.</title>
        <authorList>
            <person name="Mwirichia R."/>
            <person name="Alam I."/>
            <person name="Rashid M."/>
            <person name="Vinu M."/>
            <person name="Ba-Alawi W."/>
            <person name="Anthony Kamau A."/>
            <person name="Kamanda Ngugi D."/>
            <person name="Goker M."/>
            <person name="Klenk H.P."/>
            <person name="Bajic V."/>
            <person name="Stingl U."/>
        </authorList>
    </citation>
    <scope>NUCLEOTIDE SEQUENCE [LARGE SCALE GENOMIC DNA]</scope>
    <source>
        <strain evidence="2">SCGC-AAA385M02</strain>
    </source>
</reference>
<keyword evidence="1" id="KW-0472">Membrane</keyword>
<comment type="caution">
    <text evidence="2">The sequence shown here is derived from an EMBL/GenBank/DDBJ whole genome shotgun (WGS) entry which is preliminary data.</text>
</comment>
<evidence type="ECO:0000256" key="1">
    <source>
        <dbReference type="SAM" id="Phobius"/>
    </source>
</evidence>
<proteinExistence type="predicted"/>
<dbReference type="Proteomes" id="UP000070248">
    <property type="component" value="Unassembled WGS sequence"/>
</dbReference>
<sequence length="254" mass="28122">MFTDVLSNLDKVEQDILGPDYEYWKQINSPGDMGMSSSGDKIGTNINGLIDYVRLLVTGGGGASKTGNPLGNKFFMKTGSQCKDKKTGKQVDRYVYVNNVPDGSIPFISSGLGVDFTEFEGLIPGMLSDVTAIKPFAILQSFMMGSNPECQAVTLETIDANNKIDKATHFVTTVDLENMNPAWFPDKVNPFTKEKRIEAFAAKRSKSKLLNNHVNNMISNHMIVDKEMVLKSVCYGATGFVLLYILYKLFEKKK</sequence>
<keyword evidence="3" id="KW-1185">Reference proteome</keyword>
<dbReference type="EMBL" id="LHYL01000001">
    <property type="protein sequence ID" value="KXB08961.1"/>
    <property type="molecule type" value="Genomic_DNA"/>
</dbReference>
<feature type="transmembrane region" description="Helical" evidence="1">
    <location>
        <begin position="228"/>
        <end position="247"/>
    </location>
</feature>
<organism evidence="2 3">
    <name type="scientific">candidate division MSBL1 archaeon SCGC-AAA385M02</name>
    <dbReference type="NCBI Taxonomy" id="1698287"/>
    <lineage>
        <taxon>Archaea</taxon>
        <taxon>Methanobacteriati</taxon>
        <taxon>Methanobacteriota</taxon>
        <taxon>candidate division MSBL1</taxon>
    </lineage>
</organism>
<keyword evidence="1" id="KW-1133">Transmembrane helix</keyword>
<dbReference type="AlphaFoldDB" id="A0A133VRC0"/>
<evidence type="ECO:0000313" key="2">
    <source>
        <dbReference type="EMBL" id="KXB08961.1"/>
    </source>
</evidence>
<evidence type="ECO:0000313" key="3">
    <source>
        <dbReference type="Proteomes" id="UP000070248"/>
    </source>
</evidence>
<accession>A0A133VRC0</accession>
<name>A0A133VRC0_9EURY</name>
<gene>
    <name evidence="2" type="ORF">AKJ59_00065</name>
</gene>
<keyword evidence="1" id="KW-0812">Transmembrane</keyword>